<reference evidence="1 2" key="1">
    <citation type="submission" date="2019-01" db="EMBL/GenBank/DDBJ databases">
        <authorList>
            <person name="Ferrante I. M."/>
        </authorList>
    </citation>
    <scope>NUCLEOTIDE SEQUENCE [LARGE SCALE GENOMIC DNA]</scope>
    <source>
        <strain evidence="1 2">B856</strain>
    </source>
</reference>
<accession>A0A448Z149</accession>
<dbReference type="EMBL" id="CAACVS010000069">
    <property type="protein sequence ID" value="VEU35803.1"/>
    <property type="molecule type" value="Genomic_DNA"/>
</dbReference>
<evidence type="ECO:0000313" key="2">
    <source>
        <dbReference type="Proteomes" id="UP000291116"/>
    </source>
</evidence>
<protein>
    <submittedName>
        <fullName evidence="1">Uncharacterized protein</fullName>
    </submittedName>
</protein>
<proteinExistence type="predicted"/>
<gene>
    <name evidence="1" type="ORF">PSNMU_V1.4_AUG-EV-PASAV3_0025480</name>
</gene>
<sequence>MKLSMLRSWISSRLIDWSGCNANFVGVQSILALLFLHNIVKRCLVHMKTNTMMENINRTNNEMVLPKMEDRNPTSSSAFFFCKREAAPEVGIGFADITVCWE</sequence>
<keyword evidence="2" id="KW-1185">Reference proteome</keyword>
<name>A0A448Z149_9STRA</name>
<organism evidence="1 2">
    <name type="scientific">Pseudo-nitzschia multistriata</name>
    <dbReference type="NCBI Taxonomy" id="183589"/>
    <lineage>
        <taxon>Eukaryota</taxon>
        <taxon>Sar</taxon>
        <taxon>Stramenopiles</taxon>
        <taxon>Ochrophyta</taxon>
        <taxon>Bacillariophyta</taxon>
        <taxon>Bacillariophyceae</taxon>
        <taxon>Bacillariophycidae</taxon>
        <taxon>Bacillariales</taxon>
        <taxon>Bacillariaceae</taxon>
        <taxon>Pseudo-nitzschia</taxon>
    </lineage>
</organism>
<evidence type="ECO:0000313" key="1">
    <source>
        <dbReference type="EMBL" id="VEU35803.1"/>
    </source>
</evidence>
<dbReference type="Proteomes" id="UP000291116">
    <property type="component" value="Unassembled WGS sequence"/>
</dbReference>
<dbReference type="AlphaFoldDB" id="A0A448Z149"/>